<feature type="non-terminal residue" evidence="1">
    <location>
        <position position="122"/>
    </location>
</feature>
<dbReference type="Proteomes" id="UP000265520">
    <property type="component" value="Unassembled WGS sequence"/>
</dbReference>
<comment type="caution">
    <text evidence="1">The sequence shown here is derived from an EMBL/GenBank/DDBJ whole genome shotgun (WGS) entry which is preliminary data.</text>
</comment>
<dbReference type="GO" id="GO:0016740">
    <property type="term" value="F:transferase activity"/>
    <property type="evidence" value="ECO:0007669"/>
    <property type="project" value="UniProtKB-KW"/>
</dbReference>
<accession>A0A392PMT3</accession>
<evidence type="ECO:0000313" key="1">
    <source>
        <dbReference type="EMBL" id="MCI12750.1"/>
    </source>
</evidence>
<dbReference type="EMBL" id="LXQA010085413">
    <property type="protein sequence ID" value="MCI12750.1"/>
    <property type="molecule type" value="Genomic_DNA"/>
</dbReference>
<keyword evidence="1" id="KW-0808">Transferase</keyword>
<reference evidence="1 2" key="1">
    <citation type="journal article" date="2018" name="Front. Plant Sci.">
        <title>Red Clover (Trifolium pratense) and Zigzag Clover (T. medium) - A Picture of Genomic Similarities and Differences.</title>
        <authorList>
            <person name="Dluhosova J."/>
            <person name="Istvanek J."/>
            <person name="Nedelnik J."/>
            <person name="Repkova J."/>
        </authorList>
    </citation>
    <scope>NUCLEOTIDE SEQUENCE [LARGE SCALE GENOMIC DNA]</scope>
    <source>
        <strain evidence="2">cv. 10/8</strain>
        <tissue evidence="1">Leaf</tissue>
    </source>
</reference>
<keyword evidence="2" id="KW-1185">Reference proteome</keyword>
<evidence type="ECO:0000313" key="2">
    <source>
        <dbReference type="Proteomes" id="UP000265520"/>
    </source>
</evidence>
<organism evidence="1 2">
    <name type="scientific">Trifolium medium</name>
    <dbReference type="NCBI Taxonomy" id="97028"/>
    <lineage>
        <taxon>Eukaryota</taxon>
        <taxon>Viridiplantae</taxon>
        <taxon>Streptophyta</taxon>
        <taxon>Embryophyta</taxon>
        <taxon>Tracheophyta</taxon>
        <taxon>Spermatophyta</taxon>
        <taxon>Magnoliopsida</taxon>
        <taxon>eudicotyledons</taxon>
        <taxon>Gunneridae</taxon>
        <taxon>Pentapetalae</taxon>
        <taxon>rosids</taxon>
        <taxon>fabids</taxon>
        <taxon>Fabales</taxon>
        <taxon>Fabaceae</taxon>
        <taxon>Papilionoideae</taxon>
        <taxon>50 kb inversion clade</taxon>
        <taxon>NPAAA clade</taxon>
        <taxon>Hologalegina</taxon>
        <taxon>IRL clade</taxon>
        <taxon>Trifolieae</taxon>
        <taxon>Trifolium</taxon>
    </lineage>
</organism>
<sequence length="122" mass="14480">MIAWCIWNNQNNCVWNGLKDTPKSVAMRVAHMMNEWQVVNTRQQLRQTENSSTTDIWWQQPRSGWRKCNVDASFHDESDCTGWGWCLRNRYNRQHIEVFSRARVRSQVKNCGKSGMNDCIRT</sequence>
<proteinExistence type="predicted"/>
<dbReference type="AlphaFoldDB" id="A0A392PMT3"/>
<protein>
    <submittedName>
        <fullName evidence="1">Polynucleotidyl transferase ribonuclease H fold</fullName>
    </submittedName>
</protein>
<name>A0A392PMT3_9FABA</name>